<feature type="compositionally biased region" description="Basic and acidic residues" evidence="8">
    <location>
        <begin position="334"/>
        <end position="346"/>
    </location>
</feature>
<dbReference type="VEuPathDB" id="FungiDB:ASPSYDRAFT_148063"/>
<dbReference type="Proteomes" id="UP000184356">
    <property type="component" value="Unassembled WGS sequence"/>
</dbReference>
<feature type="compositionally biased region" description="Polar residues" evidence="8">
    <location>
        <begin position="365"/>
        <end position="379"/>
    </location>
</feature>
<evidence type="ECO:0000313" key="10">
    <source>
        <dbReference type="EMBL" id="OJJ61221.1"/>
    </source>
</evidence>
<proteinExistence type="inferred from homology"/>
<evidence type="ECO:0000256" key="5">
    <source>
        <dbReference type="ARBA" id="ARBA00022927"/>
    </source>
</evidence>
<sequence>MPSPNQPGSTKFTVLIRLPFPRGDFVDPPPVDWNAAKDQALWDILSRPSKGNDIDWKEIAESFDVTLQFLLQQAAWLYDRQLSQVRAQMRKVGNTHSNTASPTPGSIYASTALGQTAKPGQGSSSRAPSRLASQPKENPPTRAPLPRRSSSGNTVQQVRGARETSHPGTPTTESKEPKWESHGHRPSTGRREQAHVPATVQKSPTLKEEDFTSSSSESDSDDENYSAAGQKGIGIKRFGRFSTHRPGLRDDDDDDDDESPAFLPLSRGHGSIAHRASGHDLSTTLRMEQEGISAQQGRGAEPPQNLRKSATTESSGSSISSGVPVTHSHGQRRNQIDHPSPRRAADLARMSPRRSTASGRDISDGTPSMGSSFSDLDGDTSVTQSMLEEALMSNMQHGGMASRMSTISQALRSRYLP</sequence>
<feature type="domain" description="Atg29 N-terminal" evidence="9">
    <location>
        <begin position="12"/>
        <end position="65"/>
    </location>
</feature>
<dbReference type="InterPro" id="IPR039113">
    <property type="entry name" value="ATG29"/>
</dbReference>
<feature type="compositionally biased region" description="Polar residues" evidence="8">
    <location>
        <begin position="121"/>
        <end position="136"/>
    </location>
</feature>
<comment type="similarity">
    <text evidence="2">Belongs to the ATG29 family.</text>
</comment>
<feature type="compositionally biased region" description="Basic and acidic residues" evidence="8">
    <location>
        <begin position="173"/>
        <end position="194"/>
    </location>
</feature>
<feature type="compositionally biased region" description="Acidic residues" evidence="8">
    <location>
        <begin position="250"/>
        <end position="259"/>
    </location>
</feature>
<dbReference type="GO" id="GO:0000045">
    <property type="term" value="P:autophagosome assembly"/>
    <property type="evidence" value="ECO:0007669"/>
    <property type="project" value="InterPro"/>
</dbReference>
<evidence type="ECO:0000256" key="6">
    <source>
        <dbReference type="ARBA" id="ARBA00023006"/>
    </source>
</evidence>
<keyword evidence="5" id="KW-0653">Protein transport</keyword>
<evidence type="ECO:0000256" key="4">
    <source>
        <dbReference type="ARBA" id="ARBA00022448"/>
    </source>
</evidence>
<evidence type="ECO:0000256" key="3">
    <source>
        <dbReference type="ARBA" id="ARBA00013784"/>
    </source>
</evidence>
<dbReference type="GO" id="GO:0015031">
    <property type="term" value="P:protein transport"/>
    <property type="evidence" value="ECO:0007669"/>
    <property type="project" value="UniProtKB-KW"/>
</dbReference>
<dbReference type="InterPro" id="IPR039362">
    <property type="entry name" value="ATG29_sf"/>
</dbReference>
<evidence type="ECO:0000313" key="11">
    <source>
        <dbReference type="Proteomes" id="UP000184356"/>
    </source>
</evidence>
<dbReference type="PANTHER" id="PTHR40012">
    <property type="entry name" value="AUTOPHAGY-RELATED PROTEIN 29"/>
    <property type="match status" value="1"/>
</dbReference>
<gene>
    <name evidence="10" type="ORF">ASPSYDRAFT_148063</name>
</gene>
<dbReference type="PANTHER" id="PTHR40012:SF1">
    <property type="entry name" value="AUTOPHAGY-RELATED PROTEIN 29"/>
    <property type="match status" value="1"/>
</dbReference>
<dbReference type="GeneID" id="63757850"/>
<dbReference type="OrthoDB" id="21072at2759"/>
<feature type="compositionally biased region" description="Polar residues" evidence="8">
    <location>
        <begin position="280"/>
        <end position="296"/>
    </location>
</feature>
<keyword evidence="11" id="KW-1185">Reference proteome</keyword>
<reference evidence="11" key="1">
    <citation type="journal article" date="2017" name="Genome Biol.">
        <title>Comparative genomics reveals high biological diversity and specific adaptations in the industrially and medically important fungal genus Aspergillus.</title>
        <authorList>
            <person name="de Vries R.P."/>
            <person name="Riley R."/>
            <person name="Wiebenga A."/>
            <person name="Aguilar-Osorio G."/>
            <person name="Amillis S."/>
            <person name="Uchima C.A."/>
            <person name="Anderluh G."/>
            <person name="Asadollahi M."/>
            <person name="Askin M."/>
            <person name="Barry K."/>
            <person name="Battaglia E."/>
            <person name="Bayram O."/>
            <person name="Benocci T."/>
            <person name="Braus-Stromeyer S.A."/>
            <person name="Caldana C."/>
            <person name="Canovas D."/>
            <person name="Cerqueira G.C."/>
            <person name="Chen F."/>
            <person name="Chen W."/>
            <person name="Choi C."/>
            <person name="Clum A."/>
            <person name="Dos Santos R.A."/>
            <person name="Damasio A.R."/>
            <person name="Diallinas G."/>
            <person name="Emri T."/>
            <person name="Fekete E."/>
            <person name="Flipphi M."/>
            <person name="Freyberg S."/>
            <person name="Gallo A."/>
            <person name="Gournas C."/>
            <person name="Habgood R."/>
            <person name="Hainaut M."/>
            <person name="Harispe M.L."/>
            <person name="Henrissat B."/>
            <person name="Hilden K.S."/>
            <person name="Hope R."/>
            <person name="Hossain A."/>
            <person name="Karabika E."/>
            <person name="Karaffa L."/>
            <person name="Karanyi Z."/>
            <person name="Krasevec N."/>
            <person name="Kuo A."/>
            <person name="Kusch H."/>
            <person name="LaButti K."/>
            <person name="Lagendijk E.L."/>
            <person name="Lapidus A."/>
            <person name="Levasseur A."/>
            <person name="Lindquist E."/>
            <person name="Lipzen A."/>
            <person name="Logrieco A.F."/>
            <person name="MacCabe A."/>
            <person name="Maekelae M.R."/>
            <person name="Malavazi I."/>
            <person name="Melin P."/>
            <person name="Meyer V."/>
            <person name="Mielnichuk N."/>
            <person name="Miskei M."/>
            <person name="Molnar A.P."/>
            <person name="Mule G."/>
            <person name="Ngan C.Y."/>
            <person name="Orejas M."/>
            <person name="Orosz E."/>
            <person name="Ouedraogo J.P."/>
            <person name="Overkamp K.M."/>
            <person name="Park H.-S."/>
            <person name="Perrone G."/>
            <person name="Piumi F."/>
            <person name="Punt P.J."/>
            <person name="Ram A.F."/>
            <person name="Ramon A."/>
            <person name="Rauscher S."/>
            <person name="Record E."/>
            <person name="Riano-Pachon D.M."/>
            <person name="Robert V."/>
            <person name="Roehrig J."/>
            <person name="Ruller R."/>
            <person name="Salamov A."/>
            <person name="Salih N.S."/>
            <person name="Samson R.A."/>
            <person name="Sandor E."/>
            <person name="Sanguinetti M."/>
            <person name="Schuetze T."/>
            <person name="Sepcic K."/>
            <person name="Shelest E."/>
            <person name="Sherlock G."/>
            <person name="Sophianopoulou V."/>
            <person name="Squina F.M."/>
            <person name="Sun H."/>
            <person name="Susca A."/>
            <person name="Todd R.B."/>
            <person name="Tsang A."/>
            <person name="Unkles S.E."/>
            <person name="van de Wiele N."/>
            <person name="van Rossen-Uffink D."/>
            <person name="Oliveira J.V."/>
            <person name="Vesth T.C."/>
            <person name="Visser J."/>
            <person name="Yu J.-H."/>
            <person name="Zhou M."/>
            <person name="Andersen M.R."/>
            <person name="Archer D.B."/>
            <person name="Baker S.E."/>
            <person name="Benoit I."/>
            <person name="Brakhage A.A."/>
            <person name="Braus G.H."/>
            <person name="Fischer R."/>
            <person name="Frisvad J.C."/>
            <person name="Goldman G.H."/>
            <person name="Houbraken J."/>
            <person name="Oakley B."/>
            <person name="Pocsi I."/>
            <person name="Scazzocchio C."/>
            <person name="Seiboth B."/>
            <person name="vanKuyk P.A."/>
            <person name="Wortman J."/>
            <person name="Dyer P.S."/>
            <person name="Grigoriev I.V."/>
        </authorList>
    </citation>
    <scope>NUCLEOTIDE SEQUENCE [LARGE SCALE GENOMIC DNA]</scope>
    <source>
        <strain evidence="11">CBS 593.65</strain>
    </source>
</reference>
<dbReference type="RefSeq" id="XP_040705027.1">
    <property type="nucleotide sequence ID" value="XM_040841777.1"/>
</dbReference>
<evidence type="ECO:0000256" key="8">
    <source>
        <dbReference type="SAM" id="MobiDB-lite"/>
    </source>
</evidence>
<dbReference type="AlphaFoldDB" id="A0A1L9TP62"/>
<dbReference type="EMBL" id="KV878584">
    <property type="protein sequence ID" value="OJJ61221.1"/>
    <property type="molecule type" value="Genomic_DNA"/>
</dbReference>
<name>A0A1L9TP62_9EURO</name>
<dbReference type="Pfam" id="PF18388">
    <property type="entry name" value="ATG29_N"/>
    <property type="match status" value="1"/>
</dbReference>
<evidence type="ECO:0000256" key="1">
    <source>
        <dbReference type="ARBA" id="ARBA00004329"/>
    </source>
</evidence>
<dbReference type="GO" id="GO:0000407">
    <property type="term" value="C:phagophore assembly site"/>
    <property type="evidence" value="ECO:0007669"/>
    <property type="project" value="UniProtKB-SubCell"/>
</dbReference>
<feature type="compositionally biased region" description="Polar residues" evidence="8">
    <location>
        <begin position="148"/>
        <end position="157"/>
    </location>
</feature>
<protein>
    <recommendedName>
        <fullName evidence="3">Autophagy-related protein 29</fullName>
    </recommendedName>
</protein>
<dbReference type="FunFam" id="1.10.10.2570:FF:000001">
    <property type="entry name" value="Autophagy-related protein 29"/>
    <property type="match status" value="1"/>
</dbReference>
<keyword evidence="4" id="KW-0813">Transport</keyword>
<evidence type="ECO:0000256" key="7">
    <source>
        <dbReference type="ARBA" id="ARBA00060351"/>
    </source>
</evidence>
<evidence type="ECO:0000256" key="2">
    <source>
        <dbReference type="ARBA" id="ARBA00010082"/>
    </source>
</evidence>
<comment type="subcellular location">
    <subcellularLocation>
        <location evidence="1">Preautophagosomal structure</location>
    </subcellularLocation>
</comment>
<dbReference type="Gene3D" id="1.10.10.2570">
    <property type="match status" value="1"/>
</dbReference>
<dbReference type="InterPro" id="IPR040666">
    <property type="entry name" value="Atg29_N"/>
</dbReference>
<comment type="function">
    <text evidence="7">Plays a role in autophagy. Functions at the preautophagosomal structure (PAS) in order to form normal autophagosomes under starvation conditions. Also plays a role in mitophagy and regulation of filamentous growth.</text>
</comment>
<organism evidence="10 11">
    <name type="scientific">Aspergillus sydowii CBS 593.65</name>
    <dbReference type="NCBI Taxonomy" id="1036612"/>
    <lineage>
        <taxon>Eukaryota</taxon>
        <taxon>Fungi</taxon>
        <taxon>Dikarya</taxon>
        <taxon>Ascomycota</taxon>
        <taxon>Pezizomycotina</taxon>
        <taxon>Eurotiomycetes</taxon>
        <taxon>Eurotiomycetidae</taxon>
        <taxon>Eurotiales</taxon>
        <taxon>Aspergillaceae</taxon>
        <taxon>Aspergillus</taxon>
        <taxon>Aspergillus subgen. Nidulantes</taxon>
    </lineage>
</organism>
<feature type="compositionally biased region" description="Polar residues" evidence="8">
    <location>
        <begin position="94"/>
        <end position="114"/>
    </location>
</feature>
<keyword evidence="6" id="KW-0072">Autophagy</keyword>
<feature type="region of interest" description="Disordered" evidence="8">
    <location>
        <begin position="93"/>
        <end position="379"/>
    </location>
</feature>
<dbReference type="STRING" id="1036612.A0A1L9TP62"/>
<evidence type="ECO:0000259" key="9">
    <source>
        <dbReference type="Pfam" id="PF18388"/>
    </source>
</evidence>
<accession>A0A1L9TP62</accession>